<dbReference type="STRING" id="135651.G0N5X3"/>
<dbReference type="EMBL" id="GL379841">
    <property type="protein sequence ID" value="EGT53414.1"/>
    <property type="molecule type" value="Genomic_DNA"/>
</dbReference>
<accession>G0N5X3</accession>
<gene>
    <name evidence="1" type="ORF">CAEBREN_19520</name>
</gene>
<dbReference type="Proteomes" id="UP000008068">
    <property type="component" value="Unassembled WGS sequence"/>
</dbReference>
<proteinExistence type="predicted"/>
<reference evidence="2" key="1">
    <citation type="submission" date="2011-07" db="EMBL/GenBank/DDBJ databases">
        <authorList>
            <consortium name="Caenorhabditis brenneri Sequencing and Analysis Consortium"/>
            <person name="Wilson R.K."/>
        </authorList>
    </citation>
    <scope>NUCLEOTIDE SEQUENCE [LARGE SCALE GENOMIC DNA]</scope>
    <source>
        <strain evidence="2">PB2801</strain>
    </source>
</reference>
<protein>
    <submittedName>
        <fullName evidence="1">Uncharacterized protein</fullName>
    </submittedName>
</protein>
<evidence type="ECO:0000313" key="2">
    <source>
        <dbReference type="Proteomes" id="UP000008068"/>
    </source>
</evidence>
<keyword evidence="2" id="KW-1185">Reference proteome</keyword>
<name>G0N5X3_CAEBE</name>
<sequence>MYQYVAHYREVIKEYSIVIYLQVFRNSFNLRDYPETELNICVIGVLVFKNLDLTYVSGSDFSADIHTDILDKPRMNSEVADCQRKVVNHADSAYRDGVIGVHY</sequence>
<organism evidence="2">
    <name type="scientific">Caenorhabditis brenneri</name>
    <name type="common">Nematode worm</name>
    <dbReference type="NCBI Taxonomy" id="135651"/>
    <lineage>
        <taxon>Eukaryota</taxon>
        <taxon>Metazoa</taxon>
        <taxon>Ecdysozoa</taxon>
        <taxon>Nematoda</taxon>
        <taxon>Chromadorea</taxon>
        <taxon>Rhabditida</taxon>
        <taxon>Rhabditina</taxon>
        <taxon>Rhabditomorpha</taxon>
        <taxon>Rhabditoidea</taxon>
        <taxon>Rhabditidae</taxon>
        <taxon>Peloderinae</taxon>
        <taxon>Caenorhabditis</taxon>
    </lineage>
</organism>
<dbReference type="HOGENOM" id="CLU_2266101_0_0_1"/>
<dbReference type="AlphaFoldDB" id="G0N5X3"/>
<evidence type="ECO:0000313" key="1">
    <source>
        <dbReference type="EMBL" id="EGT53414.1"/>
    </source>
</evidence>
<dbReference type="InParanoid" id="G0N5X3"/>